<dbReference type="Proteomes" id="UP001367508">
    <property type="component" value="Unassembled WGS sequence"/>
</dbReference>
<dbReference type="AlphaFoldDB" id="A0AAN9QNM9"/>
<comment type="caution">
    <text evidence="1">The sequence shown here is derived from an EMBL/GenBank/DDBJ whole genome shotgun (WGS) entry which is preliminary data.</text>
</comment>
<gene>
    <name evidence="1" type="ORF">VNO77_18390</name>
</gene>
<protein>
    <submittedName>
        <fullName evidence="1">Uncharacterized protein</fullName>
    </submittedName>
</protein>
<accession>A0AAN9QNM9</accession>
<evidence type="ECO:0000313" key="1">
    <source>
        <dbReference type="EMBL" id="KAK7337803.1"/>
    </source>
</evidence>
<name>A0AAN9QNM9_CANGL</name>
<keyword evidence="2" id="KW-1185">Reference proteome</keyword>
<organism evidence="1 2">
    <name type="scientific">Canavalia gladiata</name>
    <name type="common">Sword bean</name>
    <name type="synonym">Dolichos gladiatus</name>
    <dbReference type="NCBI Taxonomy" id="3824"/>
    <lineage>
        <taxon>Eukaryota</taxon>
        <taxon>Viridiplantae</taxon>
        <taxon>Streptophyta</taxon>
        <taxon>Embryophyta</taxon>
        <taxon>Tracheophyta</taxon>
        <taxon>Spermatophyta</taxon>
        <taxon>Magnoliopsida</taxon>
        <taxon>eudicotyledons</taxon>
        <taxon>Gunneridae</taxon>
        <taxon>Pentapetalae</taxon>
        <taxon>rosids</taxon>
        <taxon>fabids</taxon>
        <taxon>Fabales</taxon>
        <taxon>Fabaceae</taxon>
        <taxon>Papilionoideae</taxon>
        <taxon>50 kb inversion clade</taxon>
        <taxon>NPAAA clade</taxon>
        <taxon>indigoferoid/millettioid clade</taxon>
        <taxon>Phaseoleae</taxon>
        <taxon>Canavalia</taxon>
    </lineage>
</organism>
<evidence type="ECO:0000313" key="2">
    <source>
        <dbReference type="Proteomes" id="UP001367508"/>
    </source>
</evidence>
<proteinExistence type="predicted"/>
<reference evidence="1 2" key="1">
    <citation type="submission" date="2024-01" db="EMBL/GenBank/DDBJ databases">
        <title>The genomes of 5 underutilized Papilionoideae crops provide insights into root nodulation and disease resistanc.</title>
        <authorList>
            <person name="Jiang F."/>
        </authorList>
    </citation>
    <scope>NUCLEOTIDE SEQUENCE [LARGE SCALE GENOMIC DNA]</scope>
    <source>
        <strain evidence="1">LVBAO_FW01</strain>
        <tissue evidence="1">Leaves</tissue>
    </source>
</reference>
<sequence length="79" mass="8967">MLSSHSHHRLLPYNTCLSGFPLWENCELSHNLRTTSKKMVHLASEIMPIHNVLRKLGICHWKITGDLSGWSAESENGKS</sequence>
<dbReference type="EMBL" id="JAYMYQ010000004">
    <property type="protein sequence ID" value="KAK7337803.1"/>
    <property type="molecule type" value="Genomic_DNA"/>
</dbReference>